<evidence type="ECO:0008006" key="4">
    <source>
        <dbReference type="Google" id="ProtNLM"/>
    </source>
</evidence>
<reference evidence="2 3" key="1">
    <citation type="submission" date="2023-02" db="EMBL/GenBank/DDBJ databases">
        <title>LHISI_Scaffold_Assembly.</title>
        <authorList>
            <person name="Stuart O.P."/>
            <person name="Cleave R."/>
            <person name="Magrath M.J.L."/>
            <person name="Mikheyev A.S."/>
        </authorList>
    </citation>
    <scope>NUCLEOTIDE SEQUENCE [LARGE SCALE GENOMIC DNA]</scope>
    <source>
        <strain evidence="2">Daus_M_001</strain>
        <tissue evidence="2">Leg muscle</tissue>
    </source>
</reference>
<sequence length="211" mass="22228">MRVIEVSMDDGMKGRGSGRSPKKKTPSTNGIVRLDSQMRKSGVARPGMEPGSLTAQPQYPPPPPQIDRVLGADEVRSEVNMQQRRNSRVGGGGIFPEKTCPPAASSGVIPMCENTGSTAPGIKSGNRVQSPPGSPDFRKWEKCRTMPLVSGSFRVSPVSPSLYAGAAPYSSQSPSSALKTSLSSLGRTPNKDAAEDQGLENPIVGPQLVRG</sequence>
<feature type="compositionally biased region" description="Low complexity" evidence="1">
    <location>
        <begin position="163"/>
        <end position="185"/>
    </location>
</feature>
<evidence type="ECO:0000256" key="1">
    <source>
        <dbReference type="SAM" id="MobiDB-lite"/>
    </source>
</evidence>
<feature type="region of interest" description="Disordered" evidence="1">
    <location>
        <begin position="1"/>
        <end position="68"/>
    </location>
</feature>
<protein>
    <recommendedName>
        <fullName evidence="4">Mixed-lineage leukemia-like protein</fullName>
    </recommendedName>
</protein>
<keyword evidence="3" id="KW-1185">Reference proteome</keyword>
<feature type="region of interest" description="Disordered" evidence="1">
    <location>
        <begin position="80"/>
        <end position="139"/>
    </location>
</feature>
<comment type="caution">
    <text evidence="2">The sequence shown here is derived from an EMBL/GenBank/DDBJ whole genome shotgun (WGS) entry which is preliminary data.</text>
</comment>
<feature type="region of interest" description="Disordered" evidence="1">
    <location>
        <begin position="163"/>
        <end position="211"/>
    </location>
</feature>
<dbReference type="Proteomes" id="UP001159363">
    <property type="component" value="Chromosome 11"/>
</dbReference>
<gene>
    <name evidence="2" type="ORF">PR048_027645</name>
</gene>
<organism evidence="2 3">
    <name type="scientific">Dryococelus australis</name>
    <dbReference type="NCBI Taxonomy" id="614101"/>
    <lineage>
        <taxon>Eukaryota</taxon>
        <taxon>Metazoa</taxon>
        <taxon>Ecdysozoa</taxon>
        <taxon>Arthropoda</taxon>
        <taxon>Hexapoda</taxon>
        <taxon>Insecta</taxon>
        <taxon>Pterygota</taxon>
        <taxon>Neoptera</taxon>
        <taxon>Polyneoptera</taxon>
        <taxon>Phasmatodea</taxon>
        <taxon>Verophasmatodea</taxon>
        <taxon>Anareolatae</taxon>
        <taxon>Phasmatidae</taxon>
        <taxon>Eurycanthinae</taxon>
        <taxon>Dryococelus</taxon>
    </lineage>
</organism>
<proteinExistence type="predicted"/>
<name>A0ABQ9GH38_9NEOP</name>
<evidence type="ECO:0000313" key="2">
    <source>
        <dbReference type="EMBL" id="KAJ8871328.1"/>
    </source>
</evidence>
<evidence type="ECO:0000313" key="3">
    <source>
        <dbReference type="Proteomes" id="UP001159363"/>
    </source>
</evidence>
<dbReference type="EMBL" id="JARBHB010000012">
    <property type="protein sequence ID" value="KAJ8871328.1"/>
    <property type="molecule type" value="Genomic_DNA"/>
</dbReference>
<accession>A0ABQ9GH38</accession>